<keyword evidence="2" id="KW-1185">Reference proteome</keyword>
<dbReference type="EMBL" id="OX465083">
    <property type="protein sequence ID" value="CAI9292788.1"/>
    <property type="molecule type" value="Genomic_DNA"/>
</dbReference>
<organism evidence="1 2">
    <name type="scientific">Lactuca saligna</name>
    <name type="common">Willowleaf lettuce</name>
    <dbReference type="NCBI Taxonomy" id="75948"/>
    <lineage>
        <taxon>Eukaryota</taxon>
        <taxon>Viridiplantae</taxon>
        <taxon>Streptophyta</taxon>
        <taxon>Embryophyta</taxon>
        <taxon>Tracheophyta</taxon>
        <taxon>Spermatophyta</taxon>
        <taxon>Magnoliopsida</taxon>
        <taxon>eudicotyledons</taxon>
        <taxon>Gunneridae</taxon>
        <taxon>Pentapetalae</taxon>
        <taxon>asterids</taxon>
        <taxon>campanulids</taxon>
        <taxon>Asterales</taxon>
        <taxon>Asteraceae</taxon>
        <taxon>Cichorioideae</taxon>
        <taxon>Cichorieae</taxon>
        <taxon>Lactucinae</taxon>
        <taxon>Lactuca</taxon>
    </lineage>
</organism>
<gene>
    <name evidence="1" type="ORF">LSALG_LOCUS31836</name>
</gene>
<proteinExistence type="predicted"/>
<sequence>MRELPPSVAVNVLEESRTLAFVSDYSTTTTQPQHWTTITTTQNQGSRASPIYDYGRFGGTMKATVLCNIDWFKPTSAMRVEASTTAVIIFCLQSDLKRYLAKRWRAKSSYMGYLCGHGWEHRRFTDASKST</sequence>
<evidence type="ECO:0000313" key="1">
    <source>
        <dbReference type="EMBL" id="CAI9292788.1"/>
    </source>
</evidence>
<dbReference type="AlphaFoldDB" id="A0AA35ZIH8"/>
<protein>
    <submittedName>
        <fullName evidence="1">Uncharacterized protein</fullName>
    </submittedName>
</protein>
<name>A0AA35ZIH8_LACSI</name>
<evidence type="ECO:0000313" key="2">
    <source>
        <dbReference type="Proteomes" id="UP001177003"/>
    </source>
</evidence>
<dbReference type="Proteomes" id="UP001177003">
    <property type="component" value="Chromosome 7"/>
</dbReference>
<accession>A0AA35ZIH8</accession>
<reference evidence="1" key="1">
    <citation type="submission" date="2023-04" db="EMBL/GenBank/DDBJ databases">
        <authorList>
            <person name="Vijverberg K."/>
            <person name="Xiong W."/>
            <person name="Schranz E."/>
        </authorList>
    </citation>
    <scope>NUCLEOTIDE SEQUENCE</scope>
</reference>